<reference evidence="1" key="1">
    <citation type="submission" date="2023-06" db="EMBL/GenBank/DDBJ databases">
        <authorList>
            <person name="Kurt Z."/>
        </authorList>
    </citation>
    <scope>NUCLEOTIDE SEQUENCE</scope>
</reference>
<dbReference type="Proteomes" id="UP001642409">
    <property type="component" value="Unassembled WGS sequence"/>
</dbReference>
<dbReference type="EMBL" id="CAXDID020000063">
    <property type="protein sequence ID" value="CAL6011101.1"/>
    <property type="molecule type" value="Genomic_DNA"/>
</dbReference>
<evidence type="ECO:0000313" key="2">
    <source>
        <dbReference type="EMBL" id="CAL6011101.1"/>
    </source>
</evidence>
<dbReference type="AlphaFoldDB" id="A0AA86PJ66"/>
<gene>
    <name evidence="2" type="ORF">HINF_LOCUS22479</name>
    <name evidence="1" type="ORF">HINF_LOCUS26937</name>
</gene>
<proteinExistence type="predicted"/>
<reference evidence="2 3" key="2">
    <citation type="submission" date="2024-07" db="EMBL/GenBank/DDBJ databases">
        <authorList>
            <person name="Akdeniz Z."/>
        </authorList>
    </citation>
    <scope>NUCLEOTIDE SEQUENCE [LARGE SCALE GENOMIC DNA]</scope>
</reference>
<keyword evidence="3" id="KW-1185">Reference proteome</keyword>
<protein>
    <submittedName>
        <fullName evidence="2">Hypothetical_protein</fullName>
    </submittedName>
</protein>
<dbReference type="EMBL" id="CATOUU010000664">
    <property type="protein sequence ID" value="CAI9939292.1"/>
    <property type="molecule type" value="Genomic_DNA"/>
</dbReference>
<name>A0AA86PJ66_9EUKA</name>
<accession>A0AA86PJ66</accession>
<sequence>MDFKKLKFSIPVKGVEEISNLETLCNQYRTQLVARCHKMSANTIIDISNLVSRMSNSDQNIFESAFGSTQDIQQKLVHDVLHLQDLDCLIFDESTITNNSVEKLVQILKPGVQATSAFYNIKQNLSESSLKASLQFDATYLNEYVYKKKNGNYSGATQVKPNYKKEVRRRTTIIICILEEYSNINGFALSTNVVECYNGILKKNVFINKQLKLCEALLNVISQKKHANILLLMSRSFQNNVLNTPEYSLETTLQLCHKNKIFLNKLKFFMMQFLIKSARHLNFRCLNKLSKTSIQNTNL</sequence>
<evidence type="ECO:0000313" key="3">
    <source>
        <dbReference type="Proteomes" id="UP001642409"/>
    </source>
</evidence>
<organism evidence="1">
    <name type="scientific">Hexamita inflata</name>
    <dbReference type="NCBI Taxonomy" id="28002"/>
    <lineage>
        <taxon>Eukaryota</taxon>
        <taxon>Metamonada</taxon>
        <taxon>Diplomonadida</taxon>
        <taxon>Hexamitidae</taxon>
        <taxon>Hexamitinae</taxon>
        <taxon>Hexamita</taxon>
    </lineage>
</organism>
<comment type="caution">
    <text evidence="1">The sequence shown here is derived from an EMBL/GenBank/DDBJ whole genome shotgun (WGS) entry which is preliminary data.</text>
</comment>
<evidence type="ECO:0000313" key="1">
    <source>
        <dbReference type="EMBL" id="CAI9939292.1"/>
    </source>
</evidence>